<protein>
    <recommendedName>
        <fullName evidence="2">UPF0251 protein INT08_10030</fullName>
    </recommendedName>
</protein>
<evidence type="ECO:0000256" key="1">
    <source>
        <dbReference type="ARBA" id="ARBA00009350"/>
    </source>
</evidence>
<dbReference type="Pfam" id="PF02001">
    <property type="entry name" value="DUF134"/>
    <property type="match status" value="1"/>
</dbReference>
<evidence type="ECO:0000313" key="3">
    <source>
        <dbReference type="EMBL" id="MBF0637505.1"/>
    </source>
</evidence>
<sequence length="161" mass="17484">MQKNRAGRPKSCRLVSGMPKVRAFKPQGIPGRELQEVVLGVDEMEALRLADLDGFYQQAAAERMNVSRQTFGRILDSAHRKVAEAIIHGKSIVIEGGVIMEGERKQSDEKEICACTSCGHETEHTPGTPCRGMTCPACGGQMIRKGGCGAGRRRAHGHQKS</sequence>
<evidence type="ECO:0000256" key="2">
    <source>
        <dbReference type="HAMAP-Rule" id="MF_00674"/>
    </source>
</evidence>
<dbReference type="EMBL" id="JADGII010000023">
    <property type="protein sequence ID" value="MBF0637505.1"/>
    <property type="molecule type" value="Genomic_DNA"/>
</dbReference>
<name>A0ABR9XU50_9CHLB</name>
<reference evidence="3 4" key="1">
    <citation type="journal article" date="2020" name="Microorganisms">
        <title>Simultaneous Genome Sequencing of Prosthecochloris ethylica and Desulfuromonas acetoxidans within a Syntrophic Mixture Reveals Unique Pili and Protein Interactions.</title>
        <authorList>
            <person name="Kyndt J.A."/>
            <person name="Van Beeumen J.J."/>
            <person name="Meyer T.E."/>
        </authorList>
    </citation>
    <scope>NUCLEOTIDE SEQUENCE [LARGE SCALE GENOMIC DNA]</scope>
    <source>
        <strain evidence="3 4">N3</strain>
    </source>
</reference>
<accession>A0ABR9XU50</accession>
<dbReference type="PANTHER" id="PTHR37478">
    <property type="match status" value="1"/>
</dbReference>
<dbReference type="PANTHER" id="PTHR37478:SF2">
    <property type="entry name" value="UPF0251 PROTEIN TK0562"/>
    <property type="match status" value="1"/>
</dbReference>
<keyword evidence="4" id="KW-1185">Reference proteome</keyword>
<dbReference type="RefSeq" id="WP_175187517.1">
    <property type="nucleotide sequence ID" value="NZ_JABVZQ010000010.1"/>
</dbReference>
<dbReference type="Proteomes" id="UP000619838">
    <property type="component" value="Unassembled WGS sequence"/>
</dbReference>
<comment type="caution">
    <text evidence="3">The sequence shown here is derived from an EMBL/GenBank/DDBJ whole genome shotgun (WGS) entry which is preliminary data.</text>
</comment>
<comment type="similarity">
    <text evidence="1 2">Belongs to the UPF0251 family.</text>
</comment>
<gene>
    <name evidence="3" type="ORF">INT08_10030</name>
</gene>
<dbReference type="InterPro" id="IPR002852">
    <property type="entry name" value="UPF0251"/>
</dbReference>
<evidence type="ECO:0000313" key="4">
    <source>
        <dbReference type="Proteomes" id="UP000619838"/>
    </source>
</evidence>
<proteinExistence type="inferred from homology"/>
<organism evidence="3 4">
    <name type="scientific">Prosthecochloris ethylica</name>
    <dbReference type="NCBI Taxonomy" id="2743976"/>
    <lineage>
        <taxon>Bacteria</taxon>
        <taxon>Pseudomonadati</taxon>
        <taxon>Chlorobiota</taxon>
        <taxon>Chlorobiia</taxon>
        <taxon>Chlorobiales</taxon>
        <taxon>Chlorobiaceae</taxon>
        <taxon>Prosthecochloris</taxon>
    </lineage>
</organism>
<dbReference type="HAMAP" id="MF_00674">
    <property type="entry name" value="UPF0251"/>
    <property type="match status" value="1"/>
</dbReference>